<dbReference type="GO" id="GO:0016567">
    <property type="term" value="P:protein ubiquitination"/>
    <property type="evidence" value="ECO:0007669"/>
    <property type="project" value="InterPro"/>
</dbReference>
<evidence type="ECO:0000256" key="2">
    <source>
        <dbReference type="SAM" id="Phobius"/>
    </source>
</evidence>
<keyword evidence="2" id="KW-0812">Transmembrane</keyword>
<evidence type="ECO:0000259" key="3">
    <source>
        <dbReference type="PROSITE" id="PS50089"/>
    </source>
</evidence>
<keyword evidence="1" id="KW-0862">Zinc</keyword>
<keyword evidence="5" id="KW-1185">Reference proteome</keyword>
<proteinExistence type="predicted"/>
<dbReference type="GO" id="GO:0016740">
    <property type="term" value="F:transferase activity"/>
    <property type="evidence" value="ECO:0007669"/>
    <property type="project" value="InterPro"/>
</dbReference>
<keyword evidence="1" id="KW-0863">Zinc-finger</keyword>
<gene>
    <name evidence="4" type="ORF">MKW98_027986</name>
</gene>
<accession>A0AAD4T4G6</accession>
<dbReference type="PANTHER" id="PTHR46592:SF14">
    <property type="entry name" value="RING-TYPE DOMAIN-CONTAINING PROTEIN"/>
    <property type="match status" value="1"/>
</dbReference>
<feature type="domain" description="RING-type" evidence="3">
    <location>
        <begin position="96"/>
        <end position="138"/>
    </location>
</feature>
<protein>
    <recommendedName>
        <fullName evidence="3">RING-type domain-containing protein</fullName>
    </recommendedName>
</protein>
<dbReference type="SUPFAM" id="SSF57850">
    <property type="entry name" value="RING/U-box"/>
    <property type="match status" value="1"/>
</dbReference>
<evidence type="ECO:0000313" key="5">
    <source>
        <dbReference type="Proteomes" id="UP001202328"/>
    </source>
</evidence>
<keyword evidence="1" id="KW-0479">Metal-binding</keyword>
<evidence type="ECO:0000313" key="4">
    <source>
        <dbReference type="EMBL" id="KAI3937644.1"/>
    </source>
</evidence>
<dbReference type="InterPro" id="IPR044289">
    <property type="entry name" value="ATL67-70"/>
</dbReference>
<dbReference type="InterPro" id="IPR001841">
    <property type="entry name" value="Znf_RING"/>
</dbReference>
<keyword evidence="2" id="KW-1133">Transmembrane helix</keyword>
<dbReference type="InterPro" id="IPR013083">
    <property type="entry name" value="Znf_RING/FYVE/PHD"/>
</dbReference>
<sequence length="190" mass="20089">MSSTNAAESTSGVGLGYGIAITVGMLVLISTIMLASYVCVRVKAAGVGGAGQHQITKGVSPEPMVLLGLDGSTIDSYPKLIVGESGRLPEPNNGPCPICLTDYKPNDTIRCMPDCNHCFHPDCVDEWLRMSPTCPLCRNSPAPSQTTTPSATPLSEVSVACSSSEVKKLFKQMIFLFDKFDGWGKSTGLV</sequence>
<reference evidence="4" key="1">
    <citation type="submission" date="2022-04" db="EMBL/GenBank/DDBJ databases">
        <title>A functionally conserved STORR gene fusion in Papaver species that diverged 16.8 million years ago.</title>
        <authorList>
            <person name="Catania T."/>
        </authorList>
    </citation>
    <scope>NUCLEOTIDE SEQUENCE</scope>
    <source>
        <strain evidence="4">S-188037</strain>
    </source>
</reference>
<name>A0AAD4T4G6_9MAGN</name>
<keyword evidence="2" id="KW-0472">Membrane</keyword>
<dbReference type="PANTHER" id="PTHR46592">
    <property type="entry name" value="RING-H2 FINGER PROTEIN ATL67"/>
    <property type="match status" value="1"/>
</dbReference>
<feature type="transmembrane region" description="Helical" evidence="2">
    <location>
        <begin position="15"/>
        <end position="40"/>
    </location>
</feature>
<dbReference type="CDD" id="cd16461">
    <property type="entry name" value="RING-H2_EL5-like"/>
    <property type="match status" value="1"/>
</dbReference>
<dbReference type="GO" id="GO:0008270">
    <property type="term" value="F:zinc ion binding"/>
    <property type="evidence" value="ECO:0007669"/>
    <property type="project" value="UniProtKB-KW"/>
</dbReference>
<organism evidence="4 5">
    <name type="scientific">Papaver atlanticum</name>
    <dbReference type="NCBI Taxonomy" id="357466"/>
    <lineage>
        <taxon>Eukaryota</taxon>
        <taxon>Viridiplantae</taxon>
        <taxon>Streptophyta</taxon>
        <taxon>Embryophyta</taxon>
        <taxon>Tracheophyta</taxon>
        <taxon>Spermatophyta</taxon>
        <taxon>Magnoliopsida</taxon>
        <taxon>Ranunculales</taxon>
        <taxon>Papaveraceae</taxon>
        <taxon>Papaveroideae</taxon>
        <taxon>Papaver</taxon>
    </lineage>
</organism>
<dbReference type="Pfam" id="PF13639">
    <property type="entry name" value="zf-RING_2"/>
    <property type="match status" value="1"/>
</dbReference>
<dbReference type="SMART" id="SM00184">
    <property type="entry name" value="RING"/>
    <property type="match status" value="1"/>
</dbReference>
<evidence type="ECO:0000256" key="1">
    <source>
        <dbReference type="PROSITE-ProRule" id="PRU00175"/>
    </source>
</evidence>
<dbReference type="Proteomes" id="UP001202328">
    <property type="component" value="Unassembled WGS sequence"/>
</dbReference>
<dbReference type="AlphaFoldDB" id="A0AAD4T4G6"/>
<dbReference type="EMBL" id="JAJJMB010005688">
    <property type="protein sequence ID" value="KAI3937644.1"/>
    <property type="molecule type" value="Genomic_DNA"/>
</dbReference>
<dbReference type="PROSITE" id="PS50089">
    <property type="entry name" value="ZF_RING_2"/>
    <property type="match status" value="1"/>
</dbReference>
<comment type="caution">
    <text evidence="4">The sequence shown here is derived from an EMBL/GenBank/DDBJ whole genome shotgun (WGS) entry which is preliminary data.</text>
</comment>
<dbReference type="Gene3D" id="3.30.40.10">
    <property type="entry name" value="Zinc/RING finger domain, C3HC4 (zinc finger)"/>
    <property type="match status" value="1"/>
</dbReference>